<protein>
    <submittedName>
        <fullName evidence="1">(spotted green pufferfish) hypothetical protein</fullName>
    </submittedName>
</protein>
<accession>Q4T466</accession>
<reference evidence="1" key="1">
    <citation type="journal article" date="2004" name="Nature">
        <title>Genome duplication in the teleost fish Tetraodon nigroviridis reveals the early vertebrate proto-karyotype.</title>
        <authorList>
            <person name="Jaillon O."/>
            <person name="Aury J.-M."/>
            <person name="Brunet F."/>
            <person name="Petit J.-L."/>
            <person name="Stange-Thomann N."/>
            <person name="Mauceli E."/>
            <person name="Bouneau L."/>
            <person name="Fischer C."/>
            <person name="Ozouf-Costaz C."/>
            <person name="Bernot A."/>
            <person name="Nicaud S."/>
            <person name="Jaffe D."/>
            <person name="Fisher S."/>
            <person name="Lutfalla G."/>
            <person name="Dossat C."/>
            <person name="Segurens B."/>
            <person name="Dasilva C."/>
            <person name="Salanoubat M."/>
            <person name="Levy M."/>
            <person name="Boudet N."/>
            <person name="Castellano S."/>
            <person name="Anthouard V."/>
            <person name="Jubin C."/>
            <person name="Castelli V."/>
            <person name="Katinka M."/>
            <person name="Vacherie B."/>
            <person name="Biemont C."/>
            <person name="Skalli Z."/>
            <person name="Cattolico L."/>
            <person name="Poulain J."/>
            <person name="De Berardinis V."/>
            <person name="Cruaud C."/>
            <person name="Duprat S."/>
            <person name="Brottier P."/>
            <person name="Coutanceau J.-P."/>
            <person name="Gouzy J."/>
            <person name="Parra G."/>
            <person name="Lardier G."/>
            <person name="Chapple C."/>
            <person name="McKernan K.J."/>
            <person name="McEwan P."/>
            <person name="Bosak S."/>
            <person name="Kellis M."/>
            <person name="Volff J.-N."/>
            <person name="Guigo R."/>
            <person name="Zody M.C."/>
            <person name="Mesirov J."/>
            <person name="Lindblad-Toh K."/>
            <person name="Birren B."/>
            <person name="Nusbaum C."/>
            <person name="Kahn D."/>
            <person name="Robinson-Rechavi M."/>
            <person name="Laudet V."/>
            <person name="Schachter V."/>
            <person name="Quetier F."/>
            <person name="Saurin W."/>
            <person name="Scarpelli C."/>
            <person name="Wincker P."/>
            <person name="Lander E.S."/>
            <person name="Weissenbach J."/>
            <person name="Roest Crollius H."/>
        </authorList>
    </citation>
    <scope>NUCLEOTIDE SEQUENCE [LARGE SCALE GENOMIC DNA]</scope>
</reference>
<proteinExistence type="predicted"/>
<evidence type="ECO:0000313" key="1">
    <source>
        <dbReference type="EMBL" id="CAF92316.1"/>
    </source>
</evidence>
<feature type="non-terminal residue" evidence="1">
    <location>
        <position position="1"/>
    </location>
</feature>
<organism evidence="1">
    <name type="scientific">Tetraodon nigroviridis</name>
    <name type="common">Spotted green pufferfish</name>
    <name type="synonym">Chelonodon nigroviridis</name>
    <dbReference type="NCBI Taxonomy" id="99883"/>
    <lineage>
        <taxon>Eukaryota</taxon>
        <taxon>Metazoa</taxon>
        <taxon>Chordata</taxon>
        <taxon>Craniata</taxon>
        <taxon>Vertebrata</taxon>
        <taxon>Euteleostomi</taxon>
        <taxon>Actinopterygii</taxon>
        <taxon>Neopterygii</taxon>
        <taxon>Teleostei</taxon>
        <taxon>Neoteleostei</taxon>
        <taxon>Acanthomorphata</taxon>
        <taxon>Eupercaria</taxon>
        <taxon>Tetraodontiformes</taxon>
        <taxon>Tetradontoidea</taxon>
        <taxon>Tetraodontidae</taxon>
        <taxon>Tetraodon</taxon>
    </lineage>
</organism>
<gene>
    <name evidence="1" type="ORF">GSTENG00007465001</name>
</gene>
<name>Q4T466_TETNG</name>
<dbReference type="AlphaFoldDB" id="Q4T466"/>
<dbReference type="KEGG" id="tng:GSTEN00007465G001"/>
<sequence length="44" mass="4745">IRVGGGLNLNWPSSRRTDIRTEISGHCGVYVTAGLLLGYKTKQG</sequence>
<dbReference type="EMBL" id="CAAE01009795">
    <property type="protein sequence ID" value="CAF92316.1"/>
    <property type="molecule type" value="Genomic_DNA"/>
</dbReference>
<comment type="caution">
    <text evidence="1">The sequence shown here is derived from an EMBL/GenBank/DDBJ whole genome shotgun (WGS) entry which is preliminary data.</text>
</comment>
<reference evidence="1" key="2">
    <citation type="submission" date="2004-02" db="EMBL/GenBank/DDBJ databases">
        <authorList>
            <consortium name="Genoscope"/>
            <consortium name="Whitehead Institute Centre for Genome Research"/>
        </authorList>
    </citation>
    <scope>NUCLEOTIDE SEQUENCE</scope>
</reference>